<evidence type="ECO:0008006" key="4">
    <source>
        <dbReference type="Google" id="ProtNLM"/>
    </source>
</evidence>
<gene>
    <name evidence="2" type="ORF">SHERM_14862</name>
</gene>
<evidence type="ECO:0000256" key="1">
    <source>
        <dbReference type="SAM" id="MobiDB-lite"/>
    </source>
</evidence>
<evidence type="ECO:0000313" key="3">
    <source>
        <dbReference type="Proteomes" id="UP001153555"/>
    </source>
</evidence>
<dbReference type="PANTHER" id="PTHR34222">
    <property type="entry name" value="GAG_PRE-INTEGRS DOMAIN-CONTAINING PROTEIN"/>
    <property type="match status" value="1"/>
</dbReference>
<organism evidence="2 3">
    <name type="scientific">Striga hermonthica</name>
    <name type="common">Purple witchweed</name>
    <name type="synonym">Buchnera hermonthica</name>
    <dbReference type="NCBI Taxonomy" id="68872"/>
    <lineage>
        <taxon>Eukaryota</taxon>
        <taxon>Viridiplantae</taxon>
        <taxon>Streptophyta</taxon>
        <taxon>Embryophyta</taxon>
        <taxon>Tracheophyta</taxon>
        <taxon>Spermatophyta</taxon>
        <taxon>Magnoliopsida</taxon>
        <taxon>eudicotyledons</taxon>
        <taxon>Gunneridae</taxon>
        <taxon>Pentapetalae</taxon>
        <taxon>asterids</taxon>
        <taxon>lamiids</taxon>
        <taxon>Lamiales</taxon>
        <taxon>Orobanchaceae</taxon>
        <taxon>Buchnereae</taxon>
        <taxon>Striga</taxon>
    </lineage>
</organism>
<feature type="region of interest" description="Disordered" evidence="1">
    <location>
        <begin position="159"/>
        <end position="194"/>
    </location>
</feature>
<dbReference type="AlphaFoldDB" id="A0A9N7MWG6"/>
<name>A0A9N7MWG6_STRHE</name>
<comment type="caution">
    <text evidence="2">The sequence shown here is derived from an EMBL/GenBank/DDBJ whole genome shotgun (WGS) entry which is preliminary data.</text>
</comment>
<accession>A0A9N7MWG6</accession>
<feature type="compositionally biased region" description="Basic and acidic residues" evidence="1">
    <location>
        <begin position="185"/>
        <end position="194"/>
    </location>
</feature>
<dbReference type="EMBL" id="CACSLK010012206">
    <property type="protein sequence ID" value="CAA0814578.1"/>
    <property type="molecule type" value="Genomic_DNA"/>
</dbReference>
<feature type="compositionally biased region" description="Polar residues" evidence="1">
    <location>
        <begin position="168"/>
        <end position="184"/>
    </location>
</feature>
<proteinExistence type="predicted"/>
<protein>
    <recommendedName>
        <fullName evidence="4">Retrotransposon gag domain-containing protein</fullName>
    </recommendedName>
</protein>
<sequence>METRLVQRFAQHQTSKALWDSLAITYGSSADPLQIYDLEIQASKMSQEDQTLEEFWSELHNIWNEIDQRDPNPLECCDKGILTYQKIISQKRLYQFLVGLNPQLDGIRRDILKEKPNPSPEVAFATVKREAARLHIMQPVPNSGGLDPNIGVGLGVKHPNPRSDPARMQSNHNSANRFGQSSSRNKIDKTKLVC</sequence>
<reference evidence="2" key="1">
    <citation type="submission" date="2019-12" db="EMBL/GenBank/DDBJ databases">
        <authorList>
            <person name="Scholes J."/>
        </authorList>
    </citation>
    <scope>NUCLEOTIDE SEQUENCE</scope>
</reference>
<dbReference type="PANTHER" id="PTHR34222:SF43">
    <property type="entry name" value="RETROTRANSPOSON GAG DOMAIN-CONTAINING PROTEIN"/>
    <property type="match status" value="1"/>
</dbReference>
<dbReference type="Proteomes" id="UP001153555">
    <property type="component" value="Unassembled WGS sequence"/>
</dbReference>
<evidence type="ECO:0000313" key="2">
    <source>
        <dbReference type="EMBL" id="CAA0814578.1"/>
    </source>
</evidence>
<keyword evidence="3" id="KW-1185">Reference proteome</keyword>
<dbReference type="OrthoDB" id="1731252at2759"/>